<dbReference type="AlphaFoldDB" id="A0A830GSX4"/>
<keyword evidence="1" id="KW-0812">Transmembrane</keyword>
<keyword evidence="1" id="KW-1133">Transmembrane helix</keyword>
<evidence type="ECO:0000313" key="2">
    <source>
        <dbReference type="EMBL" id="GGP19065.1"/>
    </source>
</evidence>
<reference evidence="2" key="1">
    <citation type="journal article" date="2014" name="Int. J. Syst. Evol. Microbiol.">
        <title>Complete genome sequence of Corynebacterium casei LMG S-19264T (=DSM 44701T), isolated from a smear-ripened cheese.</title>
        <authorList>
            <consortium name="US DOE Joint Genome Institute (JGI-PGF)"/>
            <person name="Walter F."/>
            <person name="Albersmeier A."/>
            <person name="Kalinowski J."/>
            <person name="Ruckert C."/>
        </authorList>
    </citation>
    <scope>NUCLEOTIDE SEQUENCE</scope>
    <source>
        <strain evidence="2">JCM 10088</strain>
    </source>
</reference>
<evidence type="ECO:0000313" key="3">
    <source>
        <dbReference type="Proteomes" id="UP000610960"/>
    </source>
</evidence>
<name>A0A830GSX4_9CREN</name>
<protein>
    <submittedName>
        <fullName evidence="2">Uncharacterized protein</fullName>
    </submittedName>
</protein>
<keyword evidence="3" id="KW-1185">Reference proteome</keyword>
<dbReference type="RefSeq" id="WP_188595541.1">
    <property type="nucleotide sequence ID" value="NZ_BMNL01000001.1"/>
</dbReference>
<dbReference type="OrthoDB" id="27448at2157"/>
<comment type="caution">
    <text evidence="2">The sequence shown here is derived from an EMBL/GenBank/DDBJ whole genome shotgun (WGS) entry which is preliminary data.</text>
</comment>
<dbReference type="EMBL" id="BMNL01000001">
    <property type="protein sequence ID" value="GGP19065.1"/>
    <property type="molecule type" value="Genomic_DNA"/>
</dbReference>
<evidence type="ECO:0000256" key="1">
    <source>
        <dbReference type="SAM" id="Phobius"/>
    </source>
</evidence>
<proteinExistence type="predicted"/>
<keyword evidence="1" id="KW-0472">Membrane</keyword>
<organism evidence="2 3">
    <name type="scientific">Thermocladium modestius</name>
    <dbReference type="NCBI Taxonomy" id="62609"/>
    <lineage>
        <taxon>Archaea</taxon>
        <taxon>Thermoproteota</taxon>
        <taxon>Thermoprotei</taxon>
        <taxon>Thermoproteales</taxon>
        <taxon>Thermoproteaceae</taxon>
        <taxon>Thermocladium</taxon>
    </lineage>
</organism>
<accession>A0A830GSX4</accession>
<gene>
    <name evidence="2" type="ORF">GCM10007981_01240</name>
</gene>
<feature type="transmembrane region" description="Helical" evidence="1">
    <location>
        <begin position="21"/>
        <end position="42"/>
    </location>
</feature>
<reference evidence="2" key="2">
    <citation type="submission" date="2020-09" db="EMBL/GenBank/DDBJ databases">
        <authorList>
            <person name="Sun Q."/>
            <person name="Ohkuma M."/>
        </authorList>
    </citation>
    <scope>NUCLEOTIDE SEQUENCE</scope>
    <source>
        <strain evidence="2">JCM 10088</strain>
    </source>
</reference>
<sequence>MTRPNTTQLSPVARGSSTVRIALVVASIIAALVAVHSLAGLLRAQYAPVPAFSANQSTPASVDAAISTYVVGPSSLAGEVRARLPNAKLIQPSFIGSIPAGSVVIVDLGYLEGCVGGDGAIIDLSSLLRDGDLVVIYANDSRLAAYELGRAWASANGIEFTAVPTLVGGGMVAAFGDGDRLVYMTLRGLAGLYGAVIEYIRLGQAWRGSPGIALSPIAASLQSSSQATAPDPCYQYETGEGGNGVTIDYLPDYNDVPGEAFSDGNGTFYYDTCVFVYDGVFKAASGLPYMYVDPAVWIAYAPSSAMVRGLGRIDYYVGTIDHEAGYREYKEGITNSFISYFDYYDPGSTGSGAYVSSFNVGFTLAGPSVGFTLTYVESPSSVNVDYRNAGGTQGFDVNNTWRFSFFGSPSSGQQYGVASTDDSTWSLMQGVESTNAAALDNEIGVNLVTSIQYYPCTAVYSHEYIYVDAGWILYYDPGQSPTGSAVSSSPAARDPYITGITSYSQSTSLLCGT</sequence>
<dbReference type="Proteomes" id="UP000610960">
    <property type="component" value="Unassembled WGS sequence"/>
</dbReference>